<evidence type="ECO:0000313" key="3">
    <source>
        <dbReference type="Proteomes" id="UP001141806"/>
    </source>
</evidence>
<evidence type="ECO:0000256" key="1">
    <source>
        <dbReference type="SAM" id="Phobius"/>
    </source>
</evidence>
<reference evidence="2" key="1">
    <citation type="journal article" date="2023" name="Plant J.">
        <title>The genome of the king protea, Protea cynaroides.</title>
        <authorList>
            <person name="Chang J."/>
            <person name="Duong T.A."/>
            <person name="Schoeman C."/>
            <person name="Ma X."/>
            <person name="Roodt D."/>
            <person name="Barker N."/>
            <person name="Li Z."/>
            <person name="Van de Peer Y."/>
            <person name="Mizrachi E."/>
        </authorList>
    </citation>
    <scope>NUCLEOTIDE SEQUENCE</scope>
    <source>
        <tissue evidence="2">Young leaves</tissue>
    </source>
</reference>
<evidence type="ECO:0000313" key="2">
    <source>
        <dbReference type="EMBL" id="KAJ4963863.1"/>
    </source>
</evidence>
<sequence>MASVGAYLIDGSSITAVAMAIVVGSILTMTAIKTTVVVVRGSVLILFPFMGMNRVAVRGWVAVKAMEFWSGFQIISRTRNCIFFIPLLSVADSNHGVSVDLSVSNEPVLAIYCPRYNNKANRRSYSMLQGLFRKYPACL</sequence>
<feature type="transmembrane region" description="Helical" evidence="1">
    <location>
        <begin position="38"/>
        <end position="57"/>
    </location>
</feature>
<accession>A0A9Q0HFP3</accession>
<keyword evidence="1" id="KW-1133">Transmembrane helix</keyword>
<dbReference type="Proteomes" id="UP001141806">
    <property type="component" value="Unassembled WGS sequence"/>
</dbReference>
<proteinExistence type="predicted"/>
<organism evidence="2 3">
    <name type="scientific">Protea cynaroides</name>
    <dbReference type="NCBI Taxonomy" id="273540"/>
    <lineage>
        <taxon>Eukaryota</taxon>
        <taxon>Viridiplantae</taxon>
        <taxon>Streptophyta</taxon>
        <taxon>Embryophyta</taxon>
        <taxon>Tracheophyta</taxon>
        <taxon>Spermatophyta</taxon>
        <taxon>Magnoliopsida</taxon>
        <taxon>Proteales</taxon>
        <taxon>Proteaceae</taxon>
        <taxon>Protea</taxon>
    </lineage>
</organism>
<protein>
    <submittedName>
        <fullName evidence="2">Uncharacterized protein</fullName>
    </submittedName>
</protein>
<comment type="caution">
    <text evidence="2">The sequence shown here is derived from an EMBL/GenBank/DDBJ whole genome shotgun (WGS) entry which is preliminary data.</text>
</comment>
<gene>
    <name evidence="2" type="ORF">NE237_023802</name>
</gene>
<keyword evidence="1" id="KW-0812">Transmembrane</keyword>
<keyword evidence="1" id="KW-0472">Membrane</keyword>
<keyword evidence="3" id="KW-1185">Reference proteome</keyword>
<feature type="transmembrane region" description="Helical" evidence="1">
    <location>
        <begin position="7"/>
        <end position="32"/>
    </location>
</feature>
<dbReference type="EMBL" id="JAMYWD010000008">
    <property type="protein sequence ID" value="KAJ4963863.1"/>
    <property type="molecule type" value="Genomic_DNA"/>
</dbReference>
<dbReference type="AlphaFoldDB" id="A0A9Q0HFP3"/>
<name>A0A9Q0HFP3_9MAGN</name>